<feature type="signal peptide" evidence="2">
    <location>
        <begin position="1"/>
        <end position="24"/>
    </location>
</feature>
<reference evidence="3 4" key="1">
    <citation type="journal article" date="2016" name="Nat. Commun.">
        <title>Thousands of microbial genomes shed light on interconnected biogeochemical processes in an aquifer system.</title>
        <authorList>
            <person name="Anantharaman K."/>
            <person name="Brown C.T."/>
            <person name="Hug L.A."/>
            <person name="Sharon I."/>
            <person name="Castelle C.J."/>
            <person name="Probst A.J."/>
            <person name="Thomas B.C."/>
            <person name="Singh A."/>
            <person name="Wilkins M.J."/>
            <person name="Karaoz U."/>
            <person name="Brodie E.L."/>
            <person name="Williams K.H."/>
            <person name="Hubbard S.S."/>
            <person name="Banfield J.F."/>
        </authorList>
    </citation>
    <scope>NUCLEOTIDE SEQUENCE [LARGE SCALE GENOMIC DNA]</scope>
</reference>
<feature type="transmembrane region" description="Helical" evidence="1">
    <location>
        <begin position="271"/>
        <end position="291"/>
    </location>
</feature>
<evidence type="ECO:0008006" key="5">
    <source>
        <dbReference type="Google" id="ProtNLM"/>
    </source>
</evidence>
<keyword evidence="1" id="KW-1133">Transmembrane helix</keyword>
<dbReference type="AlphaFoldDB" id="A0A1F4Y4Y9"/>
<evidence type="ECO:0000256" key="1">
    <source>
        <dbReference type="SAM" id="Phobius"/>
    </source>
</evidence>
<evidence type="ECO:0000256" key="2">
    <source>
        <dbReference type="SAM" id="SignalP"/>
    </source>
</evidence>
<dbReference type="EMBL" id="MEXB01000009">
    <property type="protein sequence ID" value="OGC88353.1"/>
    <property type="molecule type" value="Genomic_DNA"/>
</dbReference>
<comment type="caution">
    <text evidence="3">The sequence shown here is derived from an EMBL/GenBank/DDBJ whole genome shotgun (WGS) entry which is preliminary data.</text>
</comment>
<dbReference type="Proteomes" id="UP000176568">
    <property type="component" value="Unassembled WGS sequence"/>
</dbReference>
<organism evidence="3 4">
    <name type="scientific">Candidatus Adlerbacteria bacterium RIFOXYC1_FULL_48_26</name>
    <dbReference type="NCBI Taxonomy" id="1797247"/>
    <lineage>
        <taxon>Bacteria</taxon>
        <taxon>Candidatus Adleribacteriota</taxon>
    </lineage>
</organism>
<feature type="chain" id="PRO_5009515555" description="Ig-like domain-containing protein" evidence="2">
    <location>
        <begin position="25"/>
        <end position="300"/>
    </location>
</feature>
<dbReference type="STRING" id="1797247.A2419_00670"/>
<sequence length="300" mass="30608">MTFRSFAAAAISISIVALPVIAWAQTSPNSQVVITTVLAPGVSQPSNAPIVTVTATAPAMAGYTNNTTGGTLGYASGFTGETRGVTFVPGSYSVTASTNSSGYYFHYSNTCSGFTRLSGEIVSCVITLSNTPPTSPSACIPGYYGNPGCPAPVVPYQGSYGQYTLACNPSYQTVAAGQPATFTATGGSSNAYTWTTTDRTTLNIGASYSTVFQSTGVQTVMVNNGIQTANCTINVVAGVAGAITYPGTPTITSNFIPAFLPNTGFGPQDSAVLAFALVLLIGAGIYFAPYVKRAISVTLG</sequence>
<accession>A0A1F4Y4Y9</accession>
<gene>
    <name evidence="3" type="ORF">A2419_00670</name>
</gene>
<protein>
    <recommendedName>
        <fullName evidence="5">Ig-like domain-containing protein</fullName>
    </recommendedName>
</protein>
<keyword evidence="2" id="KW-0732">Signal</keyword>
<name>A0A1F4Y4Y9_9BACT</name>
<proteinExistence type="predicted"/>
<evidence type="ECO:0000313" key="3">
    <source>
        <dbReference type="EMBL" id="OGC88353.1"/>
    </source>
</evidence>
<keyword evidence="1" id="KW-0472">Membrane</keyword>
<evidence type="ECO:0000313" key="4">
    <source>
        <dbReference type="Proteomes" id="UP000176568"/>
    </source>
</evidence>
<keyword evidence="1" id="KW-0812">Transmembrane</keyword>